<keyword evidence="2" id="KW-1185">Reference proteome</keyword>
<comment type="caution">
    <text evidence="1">The sequence shown here is derived from an EMBL/GenBank/DDBJ whole genome shotgun (WGS) entry which is preliminary data.</text>
</comment>
<dbReference type="EMBL" id="NBSK02000007">
    <property type="protein sequence ID" value="KAJ0195083.1"/>
    <property type="molecule type" value="Genomic_DNA"/>
</dbReference>
<sequence>MTGNGDDVWFVDMGCTEYIIHKPNLLENKKVISNEVPIVIPNGDAIPGLQMRSLIGHVKCQWGVASHGHVQEGKTSHDDHIGYMT</sequence>
<gene>
    <name evidence="1" type="ORF">LSAT_V11C700352400</name>
</gene>
<accession>A0A9R1UYG7</accession>
<protein>
    <submittedName>
        <fullName evidence="1">Uncharacterized protein</fullName>
    </submittedName>
</protein>
<evidence type="ECO:0000313" key="2">
    <source>
        <dbReference type="Proteomes" id="UP000235145"/>
    </source>
</evidence>
<dbReference type="Proteomes" id="UP000235145">
    <property type="component" value="Unassembled WGS sequence"/>
</dbReference>
<name>A0A9R1UYG7_LACSA</name>
<evidence type="ECO:0000313" key="1">
    <source>
        <dbReference type="EMBL" id="KAJ0195083.1"/>
    </source>
</evidence>
<reference evidence="1 2" key="1">
    <citation type="journal article" date="2017" name="Nat. Commun.">
        <title>Genome assembly with in vitro proximity ligation data and whole-genome triplication in lettuce.</title>
        <authorList>
            <person name="Reyes-Chin-Wo S."/>
            <person name="Wang Z."/>
            <person name="Yang X."/>
            <person name="Kozik A."/>
            <person name="Arikit S."/>
            <person name="Song C."/>
            <person name="Xia L."/>
            <person name="Froenicke L."/>
            <person name="Lavelle D.O."/>
            <person name="Truco M.J."/>
            <person name="Xia R."/>
            <person name="Zhu S."/>
            <person name="Xu C."/>
            <person name="Xu H."/>
            <person name="Xu X."/>
            <person name="Cox K."/>
            <person name="Korf I."/>
            <person name="Meyers B.C."/>
            <person name="Michelmore R.W."/>
        </authorList>
    </citation>
    <scope>NUCLEOTIDE SEQUENCE [LARGE SCALE GENOMIC DNA]</scope>
    <source>
        <strain evidence="2">cv. Salinas</strain>
        <tissue evidence="1">Seedlings</tissue>
    </source>
</reference>
<organism evidence="1 2">
    <name type="scientific">Lactuca sativa</name>
    <name type="common">Garden lettuce</name>
    <dbReference type="NCBI Taxonomy" id="4236"/>
    <lineage>
        <taxon>Eukaryota</taxon>
        <taxon>Viridiplantae</taxon>
        <taxon>Streptophyta</taxon>
        <taxon>Embryophyta</taxon>
        <taxon>Tracheophyta</taxon>
        <taxon>Spermatophyta</taxon>
        <taxon>Magnoliopsida</taxon>
        <taxon>eudicotyledons</taxon>
        <taxon>Gunneridae</taxon>
        <taxon>Pentapetalae</taxon>
        <taxon>asterids</taxon>
        <taxon>campanulids</taxon>
        <taxon>Asterales</taxon>
        <taxon>Asteraceae</taxon>
        <taxon>Cichorioideae</taxon>
        <taxon>Cichorieae</taxon>
        <taxon>Lactucinae</taxon>
        <taxon>Lactuca</taxon>
    </lineage>
</organism>
<proteinExistence type="predicted"/>
<dbReference type="AlphaFoldDB" id="A0A9R1UYG7"/>